<feature type="transmembrane region" description="Helical" evidence="2">
    <location>
        <begin position="85"/>
        <end position="104"/>
    </location>
</feature>
<sequence length="216" mass="24994">MAEISKNIKKFRKESEMTQQELAEKLNVTRQAVSNWENGKTQPDIDMLQNIAGELQITIEELIYGQKISGEPAVRDRRPLIKKTVILAAAAAAMAFFVSGYDSWAQEVAEMQYTVEWFFLSNYLLHPVLFLLIGIGGFSLLSVFFDIHVRSRRKRMILGIIFTALVILGPYLGTRYWMTVNNQWDWLWYSLAALYMYHPYVYLLAGMLLYFATAKR</sequence>
<feature type="transmembrane region" description="Helical" evidence="2">
    <location>
        <begin position="124"/>
        <end position="145"/>
    </location>
</feature>
<proteinExistence type="predicted"/>
<keyword evidence="2" id="KW-0812">Transmembrane</keyword>
<organism evidence="4 5">
    <name type="scientific">Candidatus Eubacterium avistercoris</name>
    <dbReference type="NCBI Taxonomy" id="2838567"/>
    <lineage>
        <taxon>Bacteria</taxon>
        <taxon>Bacillati</taxon>
        <taxon>Bacillota</taxon>
        <taxon>Clostridia</taxon>
        <taxon>Eubacteriales</taxon>
        <taxon>Eubacteriaceae</taxon>
        <taxon>Eubacterium</taxon>
    </lineage>
</organism>
<dbReference type="PROSITE" id="PS50943">
    <property type="entry name" value="HTH_CROC1"/>
    <property type="match status" value="1"/>
</dbReference>
<accession>A0A9D2D1F4</accession>
<keyword evidence="2" id="KW-1133">Transmembrane helix</keyword>
<name>A0A9D2D1F4_9FIRM</name>
<feature type="transmembrane region" description="Helical" evidence="2">
    <location>
        <begin position="157"/>
        <end position="174"/>
    </location>
</feature>
<dbReference type="Gene3D" id="1.10.260.40">
    <property type="entry name" value="lambda repressor-like DNA-binding domains"/>
    <property type="match status" value="1"/>
</dbReference>
<gene>
    <name evidence="4" type="ORF">IAA08_02695</name>
</gene>
<dbReference type="SUPFAM" id="SSF47413">
    <property type="entry name" value="lambda repressor-like DNA-binding domains"/>
    <property type="match status" value="1"/>
</dbReference>
<reference evidence="4" key="1">
    <citation type="journal article" date="2021" name="PeerJ">
        <title>Extensive microbial diversity within the chicken gut microbiome revealed by metagenomics and culture.</title>
        <authorList>
            <person name="Gilroy R."/>
            <person name="Ravi A."/>
            <person name="Getino M."/>
            <person name="Pursley I."/>
            <person name="Horton D.L."/>
            <person name="Alikhan N.F."/>
            <person name="Baker D."/>
            <person name="Gharbi K."/>
            <person name="Hall N."/>
            <person name="Watson M."/>
            <person name="Adriaenssens E.M."/>
            <person name="Foster-Nyarko E."/>
            <person name="Jarju S."/>
            <person name="Secka A."/>
            <person name="Antonio M."/>
            <person name="Oren A."/>
            <person name="Chaudhuri R.R."/>
            <person name="La Ragione R."/>
            <person name="Hildebrand F."/>
            <person name="Pallen M.J."/>
        </authorList>
    </citation>
    <scope>NUCLEOTIDE SEQUENCE</scope>
    <source>
        <strain evidence="4">CHK192-9172</strain>
    </source>
</reference>
<evidence type="ECO:0000256" key="1">
    <source>
        <dbReference type="ARBA" id="ARBA00023125"/>
    </source>
</evidence>
<dbReference type="EMBL" id="DXCH01000073">
    <property type="protein sequence ID" value="HIZ06828.1"/>
    <property type="molecule type" value="Genomic_DNA"/>
</dbReference>
<feature type="domain" description="HTH cro/C1-type" evidence="3">
    <location>
        <begin position="8"/>
        <end position="62"/>
    </location>
</feature>
<dbReference type="GO" id="GO:0003677">
    <property type="term" value="F:DNA binding"/>
    <property type="evidence" value="ECO:0007669"/>
    <property type="project" value="UniProtKB-KW"/>
</dbReference>
<dbReference type="PANTHER" id="PTHR46558">
    <property type="entry name" value="TRACRIPTIONAL REGULATORY PROTEIN-RELATED-RELATED"/>
    <property type="match status" value="1"/>
</dbReference>
<keyword evidence="1" id="KW-0238">DNA-binding</keyword>
<dbReference type="CDD" id="cd00093">
    <property type="entry name" value="HTH_XRE"/>
    <property type="match status" value="1"/>
</dbReference>
<dbReference type="InterPro" id="IPR010982">
    <property type="entry name" value="Lambda_DNA-bd_dom_sf"/>
</dbReference>
<protein>
    <submittedName>
        <fullName evidence="4">Helix-turn-helix domain-containing protein</fullName>
    </submittedName>
</protein>
<dbReference type="SMART" id="SM00530">
    <property type="entry name" value="HTH_XRE"/>
    <property type="match status" value="1"/>
</dbReference>
<dbReference type="AlphaFoldDB" id="A0A9D2D1F4"/>
<dbReference type="InterPro" id="IPR001387">
    <property type="entry name" value="Cro/C1-type_HTH"/>
</dbReference>
<reference evidence="4" key="2">
    <citation type="submission" date="2021-04" db="EMBL/GenBank/DDBJ databases">
        <authorList>
            <person name="Gilroy R."/>
        </authorList>
    </citation>
    <scope>NUCLEOTIDE SEQUENCE</scope>
    <source>
        <strain evidence="4">CHK192-9172</strain>
    </source>
</reference>
<feature type="transmembrane region" description="Helical" evidence="2">
    <location>
        <begin position="186"/>
        <end position="212"/>
    </location>
</feature>
<evidence type="ECO:0000313" key="4">
    <source>
        <dbReference type="EMBL" id="HIZ06828.1"/>
    </source>
</evidence>
<evidence type="ECO:0000313" key="5">
    <source>
        <dbReference type="Proteomes" id="UP000824024"/>
    </source>
</evidence>
<dbReference type="PANTHER" id="PTHR46558:SF4">
    <property type="entry name" value="DNA-BIDING PHAGE PROTEIN"/>
    <property type="match status" value="1"/>
</dbReference>
<keyword evidence="2" id="KW-0472">Membrane</keyword>
<comment type="caution">
    <text evidence="4">The sequence shown here is derived from an EMBL/GenBank/DDBJ whole genome shotgun (WGS) entry which is preliminary data.</text>
</comment>
<evidence type="ECO:0000259" key="3">
    <source>
        <dbReference type="PROSITE" id="PS50943"/>
    </source>
</evidence>
<dbReference type="Proteomes" id="UP000824024">
    <property type="component" value="Unassembled WGS sequence"/>
</dbReference>
<dbReference type="Pfam" id="PF01381">
    <property type="entry name" value="HTH_3"/>
    <property type="match status" value="1"/>
</dbReference>
<evidence type="ECO:0000256" key="2">
    <source>
        <dbReference type="SAM" id="Phobius"/>
    </source>
</evidence>